<evidence type="ECO:0000313" key="2">
    <source>
        <dbReference type="Proteomes" id="UP001055460"/>
    </source>
</evidence>
<dbReference type="AlphaFoldDB" id="A0A9Q8YAH3"/>
<dbReference type="Proteomes" id="UP001055460">
    <property type="component" value="Plasmid pA"/>
</dbReference>
<proteinExistence type="predicted"/>
<reference evidence="1" key="1">
    <citation type="submission" date="2022-06" db="EMBL/GenBank/DDBJ databases">
        <title>Physiological and biochemical characterization and genomic elucidation of a strain of the genus Ensifer adhaerens M8 that combines arsenic oxidation and chromium reduction.</title>
        <authorList>
            <person name="Li X."/>
            <person name="Yu c."/>
        </authorList>
    </citation>
    <scope>NUCLEOTIDE SEQUENCE</scope>
    <source>
        <strain evidence="1">M8</strain>
        <plasmid evidence="1">pA</plasmid>
    </source>
</reference>
<dbReference type="EMBL" id="CP098808">
    <property type="protein sequence ID" value="USJ25605.1"/>
    <property type="molecule type" value="Genomic_DNA"/>
</dbReference>
<organism evidence="1 2">
    <name type="scientific">Ensifer adhaerens</name>
    <name type="common">Sinorhizobium morelense</name>
    <dbReference type="NCBI Taxonomy" id="106592"/>
    <lineage>
        <taxon>Bacteria</taxon>
        <taxon>Pseudomonadati</taxon>
        <taxon>Pseudomonadota</taxon>
        <taxon>Alphaproteobacteria</taxon>
        <taxon>Hyphomicrobiales</taxon>
        <taxon>Rhizobiaceae</taxon>
        <taxon>Sinorhizobium/Ensifer group</taxon>
        <taxon>Ensifer</taxon>
    </lineage>
</organism>
<accession>A0A9Q8YAH3</accession>
<geneLocation type="plasmid" evidence="1 2">
    <name>pA</name>
</geneLocation>
<dbReference type="CDD" id="cd16892">
    <property type="entry name" value="LT_VirB1-like"/>
    <property type="match status" value="1"/>
</dbReference>
<keyword evidence="1" id="KW-0614">Plasmid</keyword>
<name>A0A9Q8YAH3_ENSAD</name>
<evidence type="ECO:0000313" key="1">
    <source>
        <dbReference type="EMBL" id="USJ25605.1"/>
    </source>
</evidence>
<sequence>MPVAFLDLAQTCAPTIASETLAAIVSLESRFEPFAIRVNSGATLSVQPATKVKAIAIATSLAAERHDIQLGLGGIGMEELRKLNLSISEAFDPCRNLRATATLLDGYYRLAVKAGADPSRAEQVMLHSYYGRNDPSVGAMVRYDEQVRQEESRLASTITTLMIEDDGRERELNEAPLVEAIGDARKDEALADQTASVPSWDVFRSRRRSSVLVFQNSHMEESE</sequence>
<gene>
    <name evidence="1" type="ORF">NE863_24310</name>
</gene>
<protein>
    <submittedName>
        <fullName evidence="1">Lytic transglycosylase domain-containing protein</fullName>
    </submittedName>
</protein>
<dbReference type="RefSeq" id="WP_252160664.1">
    <property type="nucleotide sequence ID" value="NZ_CP098808.1"/>
</dbReference>